<dbReference type="InterPro" id="IPR000760">
    <property type="entry name" value="Inositol_monophosphatase-like"/>
</dbReference>
<dbReference type="SUPFAM" id="SSF56655">
    <property type="entry name" value="Carbohydrate phosphatase"/>
    <property type="match status" value="1"/>
</dbReference>
<evidence type="ECO:0000313" key="3">
    <source>
        <dbReference type="EMBL" id="SDI37731.1"/>
    </source>
</evidence>
<organism evidence="3 4">
    <name type="scientific">Aliiruegeria lutimaris</name>
    <dbReference type="NCBI Taxonomy" id="571298"/>
    <lineage>
        <taxon>Bacteria</taxon>
        <taxon>Pseudomonadati</taxon>
        <taxon>Pseudomonadota</taxon>
        <taxon>Alphaproteobacteria</taxon>
        <taxon>Rhodobacterales</taxon>
        <taxon>Roseobacteraceae</taxon>
        <taxon>Aliiruegeria</taxon>
    </lineage>
</organism>
<gene>
    <name evidence="3" type="ORF">SAMN04488026_1002129</name>
</gene>
<evidence type="ECO:0000256" key="2">
    <source>
        <dbReference type="PIRSR" id="PIRSR600760-2"/>
    </source>
</evidence>
<proteinExistence type="inferred from homology"/>
<name>A0A1G8K2R7_9RHOB</name>
<feature type="binding site" evidence="2">
    <location>
        <position position="95"/>
    </location>
    <ligand>
        <name>Mg(2+)</name>
        <dbReference type="ChEBI" id="CHEBI:18420"/>
        <label>1</label>
        <note>catalytic</note>
    </ligand>
</feature>
<dbReference type="GO" id="GO:0046872">
    <property type="term" value="F:metal ion binding"/>
    <property type="evidence" value="ECO:0007669"/>
    <property type="project" value="UniProtKB-KW"/>
</dbReference>
<keyword evidence="2" id="KW-0460">Magnesium</keyword>
<dbReference type="Gene3D" id="3.30.540.10">
    <property type="entry name" value="Fructose-1,6-Bisphosphatase, subunit A, domain 1"/>
    <property type="match status" value="1"/>
</dbReference>
<comment type="similarity">
    <text evidence="1">Belongs to the inositol monophosphatase superfamily.</text>
</comment>
<dbReference type="GO" id="GO:0008934">
    <property type="term" value="F:inositol monophosphate 1-phosphatase activity"/>
    <property type="evidence" value="ECO:0007669"/>
    <property type="project" value="TreeGrafter"/>
</dbReference>
<evidence type="ECO:0000313" key="4">
    <source>
        <dbReference type="Proteomes" id="UP000199382"/>
    </source>
</evidence>
<dbReference type="STRING" id="571298.SAMN04488026_1002129"/>
<dbReference type="GO" id="GO:0007165">
    <property type="term" value="P:signal transduction"/>
    <property type="evidence" value="ECO:0007669"/>
    <property type="project" value="TreeGrafter"/>
</dbReference>
<feature type="binding site" evidence="2">
    <location>
        <position position="97"/>
    </location>
    <ligand>
        <name>Mg(2+)</name>
        <dbReference type="ChEBI" id="CHEBI:18420"/>
        <label>1</label>
        <note>catalytic</note>
    </ligand>
</feature>
<feature type="binding site" evidence="2">
    <location>
        <position position="72"/>
    </location>
    <ligand>
        <name>Mg(2+)</name>
        <dbReference type="ChEBI" id="CHEBI:18420"/>
        <label>1</label>
        <note>catalytic</note>
    </ligand>
</feature>
<dbReference type="PANTHER" id="PTHR20854">
    <property type="entry name" value="INOSITOL MONOPHOSPHATASE"/>
    <property type="match status" value="1"/>
</dbReference>
<dbReference type="Proteomes" id="UP000199382">
    <property type="component" value="Unassembled WGS sequence"/>
</dbReference>
<protein>
    <submittedName>
        <fullName evidence="3">Fructose-1,6-bisphosphatase</fullName>
    </submittedName>
</protein>
<dbReference type="OrthoDB" id="9785695at2"/>
<dbReference type="Gene3D" id="3.40.190.80">
    <property type="match status" value="1"/>
</dbReference>
<dbReference type="PANTHER" id="PTHR20854:SF4">
    <property type="entry name" value="INOSITOL-1-MONOPHOSPHATASE-RELATED"/>
    <property type="match status" value="1"/>
</dbReference>
<dbReference type="EMBL" id="FNEK01000002">
    <property type="protein sequence ID" value="SDI37731.1"/>
    <property type="molecule type" value="Genomic_DNA"/>
</dbReference>
<feature type="binding site" evidence="2">
    <location>
        <position position="98"/>
    </location>
    <ligand>
        <name>Mg(2+)</name>
        <dbReference type="ChEBI" id="CHEBI:18420"/>
        <label>1</label>
        <note>catalytic</note>
    </ligand>
</feature>
<comment type="cofactor">
    <cofactor evidence="2">
        <name>Mg(2+)</name>
        <dbReference type="ChEBI" id="CHEBI:18420"/>
    </cofactor>
</comment>
<dbReference type="Pfam" id="PF00459">
    <property type="entry name" value="Inositol_P"/>
    <property type="match status" value="1"/>
</dbReference>
<accession>A0A1G8K2R7</accession>
<feature type="binding site" evidence="2">
    <location>
        <position position="224"/>
    </location>
    <ligand>
        <name>Mg(2+)</name>
        <dbReference type="ChEBI" id="CHEBI:18420"/>
        <label>1</label>
        <note>catalytic</note>
    </ligand>
</feature>
<keyword evidence="4" id="KW-1185">Reference proteome</keyword>
<dbReference type="AlphaFoldDB" id="A0A1G8K2R7"/>
<sequence length="277" mass="29969">MIPTVEQENALIEAVRAAAKAEILPRFRNLDAGSIGSKANADDLVTVADRGSEAMIGAAVKEILPEAEVIGEEAVSENPALLDRIVEAETCVIIDPIDGTWNFARGLAIFGVLLAVVEKGETVFGLLYDPVVDDWILARKGGGAWFCTPGGKCERLDITGPQPQTDFAGFGAPWLLPEHMRVRMAGELVEFGRVMDIRCACHVYRMMCFGNGRFSIDLKLMPWDHAAGALALTEAGGKVGLMDGRDYSPTITDGYMLGARNAETHAKMRAKFGWIVE</sequence>
<dbReference type="PRINTS" id="PR00377">
    <property type="entry name" value="IMPHPHTASES"/>
</dbReference>
<dbReference type="GO" id="GO:0006020">
    <property type="term" value="P:inositol metabolic process"/>
    <property type="evidence" value="ECO:0007669"/>
    <property type="project" value="TreeGrafter"/>
</dbReference>
<dbReference type="RefSeq" id="WP_093148335.1">
    <property type="nucleotide sequence ID" value="NZ_FNEK01000002.1"/>
</dbReference>
<reference evidence="3 4" key="1">
    <citation type="submission" date="2016-10" db="EMBL/GenBank/DDBJ databases">
        <authorList>
            <person name="de Groot N.N."/>
        </authorList>
    </citation>
    <scope>NUCLEOTIDE SEQUENCE [LARGE SCALE GENOMIC DNA]</scope>
    <source>
        <strain evidence="3 4">DSM 25294</strain>
    </source>
</reference>
<evidence type="ECO:0000256" key="1">
    <source>
        <dbReference type="ARBA" id="ARBA00009759"/>
    </source>
</evidence>
<keyword evidence="2" id="KW-0479">Metal-binding</keyword>